<evidence type="ECO:0000313" key="2">
    <source>
        <dbReference type="Proteomes" id="UP000238196"/>
    </source>
</evidence>
<proteinExistence type="predicted"/>
<gene>
    <name evidence="1" type="ORF">C4K68_10465</name>
</gene>
<dbReference type="EMBL" id="PRLP01000034">
    <property type="protein sequence ID" value="PPC77289.1"/>
    <property type="molecule type" value="Genomic_DNA"/>
</dbReference>
<dbReference type="Gene3D" id="3.90.550.10">
    <property type="entry name" value="Spore Coat Polysaccharide Biosynthesis Protein SpsA, Chain A"/>
    <property type="match status" value="1"/>
</dbReference>
<dbReference type="OrthoDB" id="9986110at2"/>
<sequence length="324" mass="36970">MATHQSSICVVLEDSSGGGEHLETRLKMLADQSTLARECWIQTSQQGAERARNLLSSKKWPWPITIVEIEDNRLAQARNKAIEETHCQWIIFWQENFMWQPHTLEAMTTDSHRDSPVMVFSNVELKGAGHTPQPTLFEHWPGFRRFFNHSPWRPISLKGSAFQSLLGEPVCCGSAVLYAVEMLRRSGGISENLPTEAQLWDACLRLSLQGIVSATPYPWVSWQQSSTDSTLPYIRACEAIHERYAVQLARLPMLMKRRAKARLAQAYSHFYLALKCPGQAIAHLLRASYQLPERRTWQGWHAAFSHLWQQLLPPRYSGGQHTPA</sequence>
<dbReference type="Proteomes" id="UP000238196">
    <property type="component" value="Unassembled WGS sequence"/>
</dbReference>
<evidence type="ECO:0008006" key="3">
    <source>
        <dbReference type="Google" id="ProtNLM"/>
    </source>
</evidence>
<dbReference type="SUPFAM" id="SSF53448">
    <property type="entry name" value="Nucleotide-diphospho-sugar transferases"/>
    <property type="match status" value="1"/>
</dbReference>
<dbReference type="InterPro" id="IPR029044">
    <property type="entry name" value="Nucleotide-diphossugar_trans"/>
</dbReference>
<evidence type="ECO:0000313" key="1">
    <source>
        <dbReference type="EMBL" id="PPC77289.1"/>
    </source>
</evidence>
<comment type="caution">
    <text evidence="1">The sequence shown here is derived from an EMBL/GenBank/DDBJ whole genome shotgun (WGS) entry which is preliminary data.</text>
</comment>
<dbReference type="AlphaFoldDB" id="A0A2S5KRY8"/>
<accession>A0A2S5KRY8</accession>
<protein>
    <recommendedName>
        <fullName evidence="3">Glycosyltransferase 2-like domain-containing protein</fullName>
    </recommendedName>
</protein>
<organism evidence="1 2">
    <name type="scientific">Proteobacteria bacterium 228</name>
    <dbReference type="NCBI Taxonomy" id="2083153"/>
    <lineage>
        <taxon>Bacteria</taxon>
        <taxon>Pseudomonadati</taxon>
        <taxon>Pseudomonadota</taxon>
    </lineage>
</organism>
<name>A0A2S5KRY8_9PROT</name>
<reference evidence="1 2" key="1">
    <citation type="submission" date="2018-02" db="EMBL/GenBank/DDBJ databases">
        <title>novel marine gammaproteobacteria from coastal saline agro ecosystem.</title>
        <authorList>
            <person name="Krishnan R."/>
            <person name="Ramesh Kumar N."/>
        </authorList>
    </citation>
    <scope>NUCLEOTIDE SEQUENCE [LARGE SCALE GENOMIC DNA]</scope>
    <source>
        <strain evidence="1 2">228</strain>
    </source>
</reference>